<dbReference type="InterPro" id="IPR011747">
    <property type="entry name" value="CHP02241"/>
</dbReference>
<dbReference type="PANTHER" id="PTHR38009:SF1">
    <property type="entry name" value="CONSERVED HYPOTHETICAL PHAGE TAIL PROTEIN"/>
    <property type="match status" value="1"/>
</dbReference>
<evidence type="ECO:0000313" key="1">
    <source>
        <dbReference type="EMBL" id="TWF90986.1"/>
    </source>
</evidence>
<protein>
    <submittedName>
        <fullName evidence="1">Phage tail-like protein</fullName>
    </submittedName>
</protein>
<dbReference type="OrthoDB" id="9790161at2"/>
<accession>A0A561TV45</accession>
<gene>
    <name evidence="1" type="ORF">FHX73_1298</name>
</gene>
<dbReference type="NCBIfam" id="TIGR02241">
    <property type="entry name" value="conserved hypothetical phage tail region protein"/>
    <property type="match status" value="1"/>
</dbReference>
<dbReference type="RefSeq" id="WP_145908644.1">
    <property type="nucleotide sequence ID" value="NZ_BAAAMZ010000002.1"/>
</dbReference>
<comment type="caution">
    <text evidence="1">The sequence shown here is derived from an EMBL/GenBank/DDBJ whole genome shotgun (WGS) entry which is preliminary data.</text>
</comment>
<proteinExistence type="predicted"/>
<dbReference type="EMBL" id="VIWT01000002">
    <property type="protein sequence ID" value="TWF90986.1"/>
    <property type="molecule type" value="Genomic_DNA"/>
</dbReference>
<dbReference type="GO" id="GO:0005198">
    <property type="term" value="F:structural molecule activity"/>
    <property type="evidence" value="ECO:0007669"/>
    <property type="project" value="InterPro"/>
</dbReference>
<sequence>MSIASFVAADGQGGGALAQSLAPAVGTGLSTGVSALRGRAAGDGSFDRLGLAMRFAVTFTAGGISSRLGEWASCTGLDVQFKTEPIEVGGHYDGAVQLPLRVEYSPVVLKRAVGTTDSHRLQVWLNSLVAAWADGGEHALAKLAGTVEIELHDVHQERVATWVLREALPVSWQGPELGATSNAVATETLTLRHMGFLPPTAPVGQEEAAR</sequence>
<dbReference type="PANTHER" id="PTHR38009">
    <property type="entry name" value="CONSERVED HYPOTHETICAL PHAGE TAIL PROTEIN"/>
    <property type="match status" value="1"/>
</dbReference>
<dbReference type="Proteomes" id="UP000317940">
    <property type="component" value="Unassembled WGS sequence"/>
</dbReference>
<keyword evidence="2" id="KW-1185">Reference proteome</keyword>
<dbReference type="Pfam" id="PF06841">
    <property type="entry name" value="Phage_T4_gp19"/>
    <property type="match status" value="1"/>
</dbReference>
<name>A0A561TV45_9ACTN</name>
<reference evidence="1 2" key="1">
    <citation type="submission" date="2019-06" db="EMBL/GenBank/DDBJ databases">
        <title>Sequencing the genomes of 1000 actinobacteria strains.</title>
        <authorList>
            <person name="Klenk H.-P."/>
        </authorList>
    </citation>
    <scope>NUCLEOTIDE SEQUENCE [LARGE SCALE GENOMIC DNA]</scope>
    <source>
        <strain evidence="1 2">DSM 44826</strain>
    </source>
</reference>
<dbReference type="InterPro" id="IPR010667">
    <property type="entry name" value="Phage_T4_Gp19"/>
</dbReference>
<organism evidence="1 2">
    <name type="scientific">Kitasatospora viridis</name>
    <dbReference type="NCBI Taxonomy" id="281105"/>
    <lineage>
        <taxon>Bacteria</taxon>
        <taxon>Bacillati</taxon>
        <taxon>Actinomycetota</taxon>
        <taxon>Actinomycetes</taxon>
        <taxon>Kitasatosporales</taxon>
        <taxon>Streptomycetaceae</taxon>
        <taxon>Kitasatospora</taxon>
    </lineage>
</organism>
<dbReference type="AlphaFoldDB" id="A0A561TV45"/>
<evidence type="ECO:0000313" key="2">
    <source>
        <dbReference type="Proteomes" id="UP000317940"/>
    </source>
</evidence>